<reference evidence="1 2" key="1">
    <citation type="submission" date="2023-10" db="EMBL/GenBank/DDBJ databases">
        <title>Development of a sustainable strategy for remediation of hydrocarbon-contaminated territories based on the waste exchange concept.</title>
        <authorList>
            <person name="Krivoruchko A."/>
        </authorList>
    </citation>
    <scope>NUCLEOTIDE SEQUENCE [LARGE SCALE GENOMIC DNA]</scope>
    <source>
        <strain evidence="1 2">IEGM 60</strain>
    </source>
</reference>
<comment type="caution">
    <text evidence="1">The sequence shown here is derived from an EMBL/GenBank/DDBJ whole genome shotgun (WGS) entry which is preliminary data.</text>
</comment>
<proteinExistence type="predicted"/>
<sequence length="414" mass="44057">MSTHRASSRDLMRSGSRMITAIGPVRLPSVGEIRDTLTLLAHAGGRHTPIGLVPTTESRRWEHRPQDFIGQVRELGPCTREEVPQLLTRLARSGASAYPLNVAVAGDFLLLDISHGLGDGRLALSLVRAVAGGRMGTPVPEWARTRDSALPLACALARTFASSPTRVARLLESRPAAAHGSGSAEVVVPWHGAPTAVIASTAPGTTAELRRWRDREMPRASVSSLLFAAVSRAMRSCGLAIDDEVDVLFDCRRYLPEAATVNGNFAALVRFSLSDPGDAAEMSAAIAQATASGRPLASLALSTATFRRRVRAGVAHARATHVAADPRARLVYSDMGQAALLADLDWTDGPGRRLVTALSEPADPASIVFTAVRHGPDLDVSASLHDNVFDPELVRSALSDALCDPLSLLSRRMF</sequence>
<organism evidence="1 2">
    <name type="scientific">Rhodococcus jostii</name>
    <dbReference type="NCBI Taxonomy" id="132919"/>
    <lineage>
        <taxon>Bacteria</taxon>
        <taxon>Bacillati</taxon>
        <taxon>Actinomycetota</taxon>
        <taxon>Actinomycetes</taxon>
        <taxon>Mycobacteriales</taxon>
        <taxon>Nocardiaceae</taxon>
        <taxon>Rhodococcus</taxon>
    </lineage>
</organism>
<keyword evidence="2" id="KW-1185">Reference proteome</keyword>
<evidence type="ECO:0000313" key="1">
    <source>
        <dbReference type="EMBL" id="MDV6280764.1"/>
    </source>
</evidence>
<name>A0ABU4CB49_RHOJO</name>
<evidence type="ECO:0000313" key="2">
    <source>
        <dbReference type="Proteomes" id="UP001185737"/>
    </source>
</evidence>
<evidence type="ECO:0008006" key="3">
    <source>
        <dbReference type="Google" id="ProtNLM"/>
    </source>
</evidence>
<accession>A0ABU4CB49</accession>
<dbReference type="EMBL" id="JAWLKA010000004">
    <property type="protein sequence ID" value="MDV6280764.1"/>
    <property type="molecule type" value="Genomic_DNA"/>
</dbReference>
<dbReference type="RefSeq" id="WP_317568120.1">
    <property type="nucleotide sequence ID" value="NZ_JAWLKA010000004.1"/>
</dbReference>
<gene>
    <name evidence="1" type="ORF">R3Q59_09625</name>
</gene>
<protein>
    <recommendedName>
        <fullName evidence="3">Condensation domain-containing protein</fullName>
    </recommendedName>
</protein>
<dbReference type="Proteomes" id="UP001185737">
    <property type="component" value="Unassembled WGS sequence"/>
</dbReference>